<evidence type="ECO:0000313" key="2">
    <source>
        <dbReference type="Proteomes" id="UP000034531"/>
    </source>
</evidence>
<dbReference type="InterPro" id="IPR050696">
    <property type="entry name" value="FtsA/MreB"/>
</dbReference>
<dbReference type="SUPFAM" id="SSF53067">
    <property type="entry name" value="Actin-like ATPase domain"/>
    <property type="match status" value="1"/>
</dbReference>
<keyword evidence="1" id="KW-0132">Cell division</keyword>
<dbReference type="GO" id="GO:0009898">
    <property type="term" value="C:cytoplasmic side of plasma membrane"/>
    <property type="evidence" value="ECO:0007669"/>
    <property type="project" value="TreeGrafter"/>
</dbReference>
<dbReference type="PANTHER" id="PTHR32432">
    <property type="entry name" value="CELL DIVISION PROTEIN FTSA-RELATED"/>
    <property type="match status" value="1"/>
</dbReference>
<dbReference type="EMBL" id="LBYI01000022">
    <property type="protein sequence ID" value="KKR49638.1"/>
    <property type="molecule type" value="Genomic_DNA"/>
</dbReference>
<evidence type="ECO:0000313" key="1">
    <source>
        <dbReference type="EMBL" id="KKR49638.1"/>
    </source>
</evidence>
<organism evidence="1 2">
    <name type="scientific">Candidatus Curtissbacteria bacterium GW2011_GWA1_40_16</name>
    <dbReference type="NCBI Taxonomy" id="1618405"/>
    <lineage>
        <taxon>Bacteria</taxon>
        <taxon>Candidatus Curtissiibacteriota</taxon>
    </lineage>
</organism>
<feature type="non-terminal residue" evidence="1">
    <location>
        <position position="1"/>
    </location>
</feature>
<name>A0A0G0RB95_9BACT</name>
<dbReference type="PANTHER" id="PTHR32432:SF4">
    <property type="entry name" value="CELL DIVISION PROTEIN FTSA"/>
    <property type="match status" value="1"/>
</dbReference>
<keyword evidence="1" id="KW-0131">Cell cycle</keyword>
<accession>A0A0G0RB95</accession>
<dbReference type="GO" id="GO:0051301">
    <property type="term" value="P:cell division"/>
    <property type="evidence" value="ECO:0007669"/>
    <property type="project" value="UniProtKB-KW"/>
</dbReference>
<dbReference type="Gene3D" id="3.30.420.40">
    <property type="match status" value="1"/>
</dbReference>
<dbReference type="Pfam" id="PF14450">
    <property type="entry name" value="FtsA"/>
    <property type="match status" value="1"/>
</dbReference>
<reference evidence="1 2" key="1">
    <citation type="journal article" date="2015" name="Nature">
        <title>rRNA introns, odd ribosomes, and small enigmatic genomes across a large radiation of phyla.</title>
        <authorList>
            <person name="Brown C.T."/>
            <person name="Hug L.A."/>
            <person name="Thomas B.C."/>
            <person name="Sharon I."/>
            <person name="Castelle C.J."/>
            <person name="Singh A."/>
            <person name="Wilkins M.J."/>
            <person name="Williams K.H."/>
            <person name="Banfield J.F."/>
        </authorList>
    </citation>
    <scope>NUCLEOTIDE SEQUENCE [LARGE SCALE GENOMIC DNA]</scope>
</reference>
<gene>
    <name evidence="1" type="ORF">UT84_C0022G0001</name>
</gene>
<protein>
    <submittedName>
        <fullName evidence="1">Cell division protein ftsA</fullName>
    </submittedName>
</protein>
<dbReference type="GO" id="GO:0032153">
    <property type="term" value="C:cell division site"/>
    <property type="evidence" value="ECO:0007669"/>
    <property type="project" value="TreeGrafter"/>
</dbReference>
<dbReference type="Proteomes" id="UP000034531">
    <property type="component" value="Unassembled WGS sequence"/>
</dbReference>
<comment type="caution">
    <text evidence="1">The sequence shown here is derived from an EMBL/GenBank/DDBJ whole genome shotgun (WGS) entry which is preliminary data.</text>
</comment>
<dbReference type="InterPro" id="IPR043129">
    <property type="entry name" value="ATPase_NBD"/>
</dbReference>
<dbReference type="AlphaFoldDB" id="A0A0G0RB95"/>
<sequence>KLEIQKSNFTGLTPSGVVLTGGGSLTVGITELAKQELSMPVRIGIPQNATGLVDEISSPEYATALGLVIYGTDYQQEDIRLPVVGRVEIKGIVSKGIGFIKSLLP</sequence>
<proteinExistence type="predicted"/>